<organism evidence="1">
    <name type="scientific">Arundo donax</name>
    <name type="common">Giant reed</name>
    <name type="synonym">Donax arundinaceus</name>
    <dbReference type="NCBI Taxonomy" id="35708"/>
    <lineage>
        <taxon>Eukaryota</taxon>
        <taxon>Viridiplantae</taxon>
        <taxon>Streptophyta</taxon>
        <taxon>Embryophyta</taxon>
        <taxon>Tracheophyta</taxon>
        <taxon>Spermatophyta</taxon>
        <taxon>Magnoliopsida</taxon>
        <taxon>Liliopsida</taxon>
        <taxon>Poales</taxon>
        <taxon>Poaceae</taxon>
        <taxon>PACMAD clade</taxon>
        <taxon>Arundinoideae</taxon>
        <taxon>Arundineae</taxon>
        <taxon>Arundo</taxon>
    </lineage>
</organism>
<evidence type="ECO:0000313" key="1">
    <source>
        <dbReference type="EMBL" id="JAE37108.1"/>
    </source>
</evidence>
<reference evidence="1" key="1">
    <citation type="submission" date="2014-09" db="EMBL/GenBank/DDBJ databases">
        <authorList>
            <person name="Magalhaes I.L.F."/>
            <person name="Oliveira U."/>
            <person name="Santos F.R."/>
            <person name="Vidigal T.H.D.A."/>
            <person name="Brescovit A.D."/>
            <person name="Santos A.J."/>
        </authorList>
    </citation>
    <scope>NUCLEOTIDE SEQUENCE</scope>
    <source>
        <tissue evidence="1">Shoot tissue taken approximately 20 cm above the soil surface</tissue>
    </source>
</reference>
<name>A0A0A9HW56_ARUDO</name>
<protein>
    <submittedName>
        <fullName evidence="1">Uncharacterized protein</fullName>
    </submittedName>
</protein>
<accession>A0A0A9HW56</accession>
<dbReference type="AlphaFoldDB" id="A0A0A9HW56"/>
<dbReference type="EMBL" id="GBRH01160788">
    <property type="protein sequence ID" value="JAE37108.1"/>
    <property type="molecule type" value="Transcribed_RNA"/>
</dbReference>
<proteinExistence type="predicted"/>
<reference evidence="1" key="2">
    <citation type="journal article" date="2015" name="Data Brief">
        <title>Shoot transcriptome of the giant reed, Arundo donax.</title>
        <authorList>
            <person name="Barrero R.A."/>
            <person name="Guerrero F.D."/>
            <person name="Moolhuijzen P."/>
            <person name="Goolsby J.A."/>
            <person name="Tidwell J."/>
            <person name="Bellgard S.E."/>
            <person name="Bellgard M.I."/>
        </authorList>
    </citation>
    <scope>NUCLEOTIDE SEQUENCE</scope>
    <source>
        <tissue evidence="1">Shoot tissue taken approximately 20 cm above the soil surface</tissue>
    </source>
</reference>
<sequence>MNFEVWNVLFSALVPPTQIP</sequence>